<protein>
    <submittedName>
        <fullName evidence="5">Glycosyl transferase family protein</fullName>
    </submittedName>
</protein>
<dbReference type="OrthoDB" id="153025at2"/>
<dbReference type="PANTHER" id="PTHR43179:SF12">
    <property type="entry name" value="GALACTOFURANOSYLTRANSFERASE GLFT2"/>
    <property type="match status" value="1"/>
</dbReference>
<evidence type="ECO:0000313" key="5">
    <source>
        <dbReference type="EMBL" id="AMY71521.1"/>
    </source>
</evidence>
<gene>
    <name evidence="5" type="ORF">AKL17_4309</name>
</gene>
<dbReference type="EMBL" id="CP012661">
    <property type="protein sequence ID" value="AMY71521.1"/>
    <property type="molecule type" value="Genomic_DNA"/>
</dbReference>
<keyword evidence="2" id="KW-0328">Glycosyltransferase</keyword>
<name>A0A159Z7W2_9RHOB</name>
<accession>A0A159Z7W2</accession>
<evidence type="ECO:0000256" key="2">
    <source>
        <dbReference type="ARBA" id="ARBA00022676"/>
    </source>
</evidence>
<evidence type="ECO:0000256" key="3">
    <source>
        <dbReference type="ARBA" id="ARBA00022679"/>
    </source>
</evidence>
<feature type="domain" description="Glycosyltransferase 2-like" evidence="4">
    <location>
        <begin position="9"/>
        <end position="130"/>
    </location>
</feature>
<keyword evidence="6" id="KW-1185">Reference proteome</keyword>
<keyword evidence="3 5" id="KW-0808">Transferase</keyword>
<evidence type="ECO:0000256" key="1">
    <source>
        <dbReference type="ARBA" id="ARBA00006739"/>
    </source>
</evidence>
<dbReference type="KEGG" id="daa:AKL17_4309"/>
<dbReference type="RefSeq" id="WP_066817086.1">
    <property type="nucleotide sequence ID" value="NZ_CP012661.1"/>
</dbReference>
<dbReference type="InterPro" id="IPR029044">
    <property type="entry name" value="Nucleotide-diphossugar_trans"/>
</dbReference>
<organism evidence="5 6">
    <name type="scientific">Frigidibacter mobilis</name>
    <dbReference type="NCBI Taxonomy" id="1335048"/>
    <lineage>
        <taxon>Bacteria</taxon>
        <taxon>Pseudomonadati</taxon>
        <taxon>Pseudomonadota</taxon>
        <taxon>Alphaproteobacteria</taxon>
        <taxon>Rhodobacterales</taxon>
        <taxon>Paracoccaceae</taxon>
        <taxon>Frigidibacter</taxon>
    </lineage>
</organism>
<evidence type="ECO:0000259" key="4">
    <source>
        <dbReference type="Pfam" id="PF00535"/>
    </source>
</evidence>
<dbReference type="GO" id="GO:0016757">
    <property type="term" value="F:glycosyltransferase activity"/>
    <property type="evidence" value="ECO:0007669"/>
    <property type="project" value="UniProtKB-KW"/>
</dbReference>
<dbReference type="AlphaFoldDB" id="A0A159Z7W2"/>
<dbReference type="STRING" id="1335048.AKL17_4309"/>
<reference evidence="5 6" key="1">
    <citation type="submission" date="2015-09" db="EMBL/GenBank/DDBJ databases">
        <title>Complete genome sequence of Defluviimonas alba cai42t isolated from an oilfield in Xinjiang.</title>
        <authorList>
            <person name="Geng S."/>
            <person name="Pan X."/>
            <person name="Wu X."/>
        </authorList>
    </citation>
    <scope>NUCLEOTIDE SEQUENCE [LARGE SCALE GENOMIC DNA]</scope>
    <source>
        <strain evidence="6">cai42</strain>
    </source>
</reference>
<comment type="similarity">
    <text evidence="1">Belongs to the glycosyltransferase 2 family.</text>
</comment>
<dbReference type="Proteomes" id="UP000076128">
    <property type="component" value="Chromosome"/>
</dbReference>
<proteinExistence type="inferred from homology"/>
<sequence length="413" mass="45352">MPGDAIRTSLVIVSRHRTETLLRCLTAVRQLDHPDFELIVVADPTAVAAVRALNWPLKLVTFDLPNISAARNAGIAAAAGEVVAFLDDDAVPEPSWLRRLTAPFAELEVSAAGGWVRSRNGISFQWQAGMVDRLTRPAPLAVPADRVSLYRATPGMAVEIKGTNCAYRRDLLCRLGGFDPGLRYYLDETELNLRLAAEGALVAVVPGAQVHHFKAGSRQRSARRVPRSLHDIGASTAITLRRHGASEAEIAATRDWLRCGERAKLIRLMVVGGIEPRDVGRLARTLEAGFAQGLSEPLPPLSPLPRSPDFVAFPAGPRPGRVLAGRVWQARRLRDAAATCAAQGEIVTLILLDPSARYHWQRYDPSGFWEQAGGLWGRAERNGRIVHLCTFEERILQERRRLSGNRPILLETL</sequence>
<dbReference type="SUPFAM" id="SSF53448">
    <property type="entry name" value="Nucleotide-diphospho-sugar transferases"/>
    <property type="match status" value="1"/>
</dbReference>
<dbReference type="Gene3D" id="3.90.550.10">
    <property type="entry name" value="Spore Coat Polysaccharide Biosynthesis Protein SpsA, Chain A"/>
    <property type="match status" value="1"/>
</dbReference>
<evidence type="ECO:0000313" key="6">
    <source>
        <dbReference type="Proteomes" id="UP000076128"/>
    </source>
</evidence>
<dbReference type="PATRIC" id="fig|1335048.3.peg.4475"/>
<dbReference type="PANTHER" id="PTHR43179">
    <property type="entry name" value="RHAMNOSYLTRANSFERASE WBBL"/>
    <property type="match status" value="1"/>
</dbReference>
<dbReference type="InterPro" id="IPR001173">
    <property type="entry name" value="Glyco_trans_2-like"/>
</dbReference>
<dbReference type="Pfam" id="PF00535">
    <property type="entry name" value="Glycos_transf_2"/>
    <property type="match status" value="1"/>
</dbReference>